<accession>A0A9P8QKK7</accession>
<name>A0A9P8QKK7_9HYPO</name>
<dbReference type="AlphaFoldDB" id="A0A9P8QKK7"/>
<reference evidence="1" key="1">
    <citation type="submission" date="2021-08" db="EMBL/GenBank/DDBJ databases">
        <title>Chromosome-Level Trichoderma cornu-damae using Hi-C Data.</title>
        <authorList>
            <person name="Kim C.S."/>
        </authorList>
    </citation>
    <scope>NUCLEOTIDE SEQUENCE</scope>
    <source>
        <strain evidence="1">KA19-0412C</strain>
    </source>
</reference>
<sequence length="74" mass="9151">MLMPVEQREDYFQVQMRHKREATSVKDVRAALEQIEARSWEDVVFVTYEDTPRDMRRWYTTREPRILQWGMNMI</sequence>
<gene>
    <name evidence="1" type="ORF">Trco_004364</name>
</gene>
<evidence type="ECO:0000313" key="1">
    <source>
        <dbReference type="EMBL" id="KAH6608051.1"/>
    </source>
</evidence>
<comment type="caution">
    <text evidence="1">The sequence shown here is derived from an EMBL/GenBank/DDBJ whole genome shotgun (WGS) entry which is preliminary data.</text>
</comment>
<keyword evidence="2" id="KW-1185">Reference proteome</keyword>
<dbReference type="Proteomes" id="UP000827724">
    <property type="component" value="Unassembled WGS sequence"/>
</dbReference>
<protein>
    <submittedName>
        <fullName evidence="1">Uncharacterized protein</fullName>
    </submittedName>
</protein>
<proteinExistence type="predicted"/>
<dbReference type="EMBL" id="JAIWOZ010000003">
    <property type="protein sequence ID" value="KAH6608051.1"/>
    <property type="molecule type" value="Genomic_DNA"/>
</dbReference>
<organism evidence="1 2">
    <name type="scientific">Trichoderma cornu-damae</name>
    <dbReference type="NCBI Taxonomy" id="654480"/>
    <lineage>
        <taxon>Eukaryota</taxon>
        <taxon>Fungi</taxon>
        <taxon>Dikarya</taxon>
        <taxon>Ascomycota</taxon>
        <taxon>Pezizomycotina</taxon>
        <taxon>Sordariomycetes</taxon>
        <taxon>Hypocreomycetidae</taxon>
        <taxon>Hypocreales</taxon>
        <taxon>Hypocreaceae</taxon>
        <taxon>Trichoderma</taxon>
    </lineage>
</organism>
<evidence type="ECO:0000313" key="2">
    <source>
        <dbReference type="Proteomes" id="UP000827724"/>
    </source>
</evidence>
<dbReference type="OrthoDB" id="4898829at2759"/>